<gene>
    <name evidence="2" type="ORF">CALVIDRAFT_266431</name>
</gene>
<dbReference type="EMBL" id="KV417304">
    <property type="protein sequence ID" value="KZO93039.1"/>
    <property type="molecule type" value="Genomic_DNA"/>
</dbReference>
<proteinExistence type="predicted"/>
<accession>A0A167IWS8</accession>
<organism evidence="2 3">
    <name type="scientific">Calocera viscosa (strain TUFC12733)</name>
    <dbReference type="NCBI Taxonomy" id="1330018"/>
    <lineage>
        <taxon>Eukaryota</taxon>
        <taxon>Fungi</taxon>
        <taxon>Dikarya</taxon>
        <taxon>Basidiomycota</taxon>
        <taxon>Agaricomycotina</taxon>
        <taxon>Dacrymycetes</taxon>
        <taxon>Dacrymycetales</taxon>
        <taxon>Dacrymycetaceae</taxon>
        <taxon>Calocera</taxon>
    </lineage>
</organism>
<name>A0A167IWS8_CALVF</name>
<protein>
    <submittedName>
        <fullName evidence="2">Uncharacterized protein</fullName>
    </submittedName>
</protein>
<feature type="region of interest" description="Disordered" evidence="1">
    <location>
        <begin position="59"/>
        <end position="96"/>
    </location>
</feature>
<dbReference type="Proteomes" id="UP000076738">
    <property type="component" value="Unassembled WGS sequence"/>
</dbReference>
<dbReference type="AlphaFoldDB" id="A0A167IWS8"/>
<reference evidence="2 3" key="1">
    <citation type="journal article" date="2016" name="Mol. Biol. Evol.">
        <title>Comparative Genomics of Early-Diverging Mushroom-Forming Fungi Provides Insights into the Origins of Lignocellulose Decay Capabilities.</title>
        <authorList>
            <person name="Nagy L.G."/>
            <person name="Riley R."/>
            <person name="Tritt A."/>
            <person name="Adam C."/>
            <person name="Daum C."/>
            <person name="Floudas D."/>
            <person name="Sun H."/>
            <person name="Yadav J.S."/>
            <person name="Pangilinan J."/>
            <person name="Larsson K.H."/>
            <person name="Matsuura K."/>
            <person name="Barry K."/>
            <person name="Labutti K."/>
            <person name="Kuo R."/>
            <person name="Ohm R.A."/>
            <person name="Bhattacharya S.S."/>
            <person name="Shirouzu T."/>
            <person name="Yoshinaga Y."/>
            <person name="Martin F.M."/>
            <person name="Grigoriev I.V."/>
            <person name="Hibbett D.S."/>
        </authorList>
    </citation>
    <scope>NUCLEOTIDE SEQUENCE [LARGE SCALE GENOMIC DNA]</scope>
    <source>
        <strain evidence="2 3">TUFC12733</strain>
    </source>
</reference>
<evidence type="ECO:0000313" key="3">
    <source>
        <dbReference type="Proteomes" id="UP000076738"/>
    </source>
</evidence>
<sequence>MRRSGASAQSVQLFCTTVLYSLTVGSSLIVQCRKWKPLEARQRVRAFRFRFPAGSHITPLTSSRPSPPAATHTRHLPPSLKTFPNHTPHALSPHPTCSRPLPPPWGYINRSPPPFSHALLALVRSPGIERAVIHSRALSFAALRILRLIL</sequence>
<evidence type="ECO:0000313" key="2">
    <source>
        <dbReference type="EMBL" id="KZO93039.1"/>
    </source>
</evidence>
<keyword evidence="3" id="KW-1185">Reference proteome</keyword>
<evidence type="ECO:0000256" key="1">
    <source>
        <dbReference type="SAM" id="MobiDB-lite"/>
    </source>
</evidence>